<dbReference type="EMBL" id="JASNVH010000007">
    <property type="protein sequence ID" value="MDK4307026.1"/>
    <property type="molecule type" value="Genomic_DNA"/>
</dbReference>
<evidence type="ECO:0000313" key="5">
    <source>
        <dbReference type="Proteomes" id="UP001224412"/>
    </source>
</evidence>
<dbReference type="InterPro" id="IPR040198">
    <property type="entry name" value="Fido_containing"/>
</dbReference>
<evidence type="ECO:0000313" key="4">
    <source>
        <dbReference type="EMBL" id="MDK4307026.1"/>
    </source>
</evidence>
<dbReference type="Gene3D" id="1.10.3290.10">
    <property type="entry name" value="Fido-like domain"/>
    <property type="match status" value="1"/>
</dbReference>
<feature type="binding site" evidence="2">
    <location>
        <begin position="273"/>
        <end position="274"/>
    </location>
    <ligand>
        <name>ATP</name>
        <dbReference type="ChEBI" id="CHEBI:30616"/>
    </ligand>
</feature>
<dbReference type="AlphaFoldDB" id="A0AAP4BUI6"/>
<evidence type="ECO:0000259" key="3">
    <source>
        <dbReference type="PROSITE" id="PS51459"/>
    </source>
</evidence>
<dbReference type="Pfam" id="PF02661">
    <property type="entry name" value="Fic"/>
    <property type="match status" value="1"/>
</dbReference>
<dbReference type="SUPFAM" id="SSF140931">
    <property type="entry name" value="Fic-like"/>
    <property type="match status" value="1"/>
</dbReference>
<dbReference type="Proteomes" id="UP001224412">
    <property type="component" value="Unassembled WGS sequence"/>
</dbReference>
<organism evidence="4 5">
    <name type="scientific">Corynebacterium pseudodiphtheriticum</name>
    <dbReference type="NCBI Taxonomy" id="37637"/>
    <lineage>
        <taxon>Bacteria</taxon>
        <taxon>Bacillati</taxon>
        <taxon>Actinomycetota</taxon>
        <taxon>Actinomycetes</taxon>
        <taxon>Mycobacteriales</taxon>
        <taxon>Corynebacteriaceae</taxon>
        <taxon>Corynebacterium</taxon>
    </lineage>
</organism>
<comment type="caution">
    <text evidence="4">The sequence shown here is derived from an EMBL/GenBank/DDBJ whole genome shotgun (WGS) entry which is preliminary data.</text>
</comment>
<reference evidence="4" key="1">
    <citation type="submission" date="2023-05" db="EMBL/GenBank/DDBJ databases">
        <title>Metabolic capabilities are highly conserved among human nasal-associated Corynebacterium species in pangenomic analyses.</title>
        <authorList>
            <person name="Tran T.H."/>
            <person name="Roberts A.Q."/>
            <person name="Escapa I.F."/>
            <person name="Gao W."/>
            <person name="Conlan S."/>
            <person name="Kong H."/>
            <person name="Segre J.A."/>
            <person name="Kelly M.S."/>
            <person name="Lemon K.P."/>
        </authorList>
    </citation>
    <scope>NUCLEOTIDE SEQUENCE</scope>
    <source>
        <strain evidence="4">KPL2773</strain>
    </source>
</reference>
<dbReference type="RefSeq" id="WP_284589151.1">
    <property type="nucleotide sequence ID" value="NZ_JASNUC010000012.1"/>
</dbReference>
<sequence length="407" mass="45955">MANTTGYKPLKTVFHASRHGHSELEKEHARRLDSPATLQWDFTVVGHPLFLMMTVELAALLERIWHTELRISEKWAALPGIGRQHYLLGILISEIRATNAIEGIFSTRKEIASALERPSTTAHKRFREMAGLYQSLLVPDSERMEFPKTVQQLRKLYDELLAHEIAAEDAPDGKHFRRQEVTIFDGTKTLHRAPGAEEDIEHKMGTFLRAQASTENSLVQAIVGHFMFEYTHPFYDGNGRLGRFLLAFRLLDVLSAPTAMSLSHQFSVQRAKYYSAFQQAEQSLNRGEVTFFVKAIADLIGDAQLELEESLDEKRVQLLNLEGKIGGAEFSDYQKAFLSILGQAFLFGPHEPVSLQEIGQYMGKHWNTVRPVARELVAQGVVREVSKKPLSFELTENGTAILGLQEV</sequence>
<feature type="binding site" evidence="2">
    <location>
        <position position="285"/>
    </location>
    <ligand>
        <name>ATP</name>
        <dbReference type="ChEBI" id="CHEBI:30616"/>
    </ligand>
</feature>
<dbReference type="InterPro" id="IPR003812">
    <property type="entry name" value="Fido"/>
</dbReference>
<evidence type="ECO:0000256" key="1">
    <source>
        <dbReference type="PIRSR" id="PIRSR640198-1"/>
    </source>
</evidence>
<dbReference type="PANTHER" id="PTHR13504:SF40">
    <property type="entry name" value="FIDO DOMAIN-CONTAINING PROTEIN"/>
    <property type="match status" value="1"/>
</dbReference>
<feature type="active site" evidence="1">
    <location>
        <position position="232"/>
    </location>
</feature>
<gene>
    <name evidence="4" type="ORF">QPX42_05635</name>
</gene>
<keyword evidence="2" id="KW-0547">Nucleotide-binding</keyword>
<keyword evidence="2" id="KW-0067">ATP-binding</keyword>
<feature type="binding site" evidence="2">
    <location>
        <begin position="236"/>
        <end position="243"/>
    </location>
    <ligand>
        <name>ATP</name>
        <dbReference type="ChEBI" id="CHEBI:30616"/>
    </ligand>
</feature>
<dbReference type="PROSITE" id="PS51459">
    <property type="entry name" value="FIDO"/>
    <property type="match status" value="1"/>
</dbReference>
<feature type="domain" description="Fido" evidence="3">
    <location>
        <begin position="148"/>
        <end position="295"/>
    </location>
</feature>
<name>A0AAP4BUI6_9CORY</name>
<evidence type="ECO:0000256" key="2">
    <source>
        <dbReference type="PIRSR" id="PIRSR640198-2"/>
    </source>
</evidence>
<dbReference type="PANTHER" id="PTHR13504">
    <property type="entry name" value="FIDO DOMAIN-CONTAINING PROTEIN DDB_G0283145"/>
    <property type="match status" value="1"/>
</dbReference>
<dbReference type="GO" id="GO:0005524">
    <property type="term" value="F:ATP binding"/>
    <property type="evidence" value="ECO:0007669"/>
    <property type="project" value="UniProtKB-KW"/>
</dbReference>
<protein>
    <submittedName>
        <fullName evidence="4">Fic family protein</fullName>
    </submittedName>
</protein>
<proteinExistence type="predicted"/>
<accession>A0AAP4BUI6</accession>
<dbReference type="InterPro" id="IPR036597">
    <property type="entry name" value="Fido-like_dom_sf"/>
</dbReference>